<protein>
    <submittedName>
        <fullName evidence="2">Uncharacterized protein</fullName>
    </submittedName>
</protein>
<keyword evidence="1" id="KW-0472">Membrane</keyword>
<organism evidence="2 3">
    <name type="scientific">Phycicoccus sonneratiae</name>
    <dbReference type="NCBI Taxonomy" id="2807628"/>
    <lineage>
        <taxon>Bacteria</taxon>
        <taxon>Bacillati</taxon>
        <taxon>Actinomycetota</taxon>
        <taxon>Actinomycetes</taxon>
        <taxon>Micrococcales</taxon>
        <taxon>Intrasporangiaceae</taxon>
        <taxon>Phycicoccus</taxon>
    </lineage>
</organism>
<proteinExistence type="predicted"/>
<reference evidence="2" key="1">
    <citation type="submission" date="2021-02" db="EMBL/GenBank/DDBJ databases">
        <title>Phycicoccus sp. MQZ13P-5T, whole genome shotgun sequence.</title>
        <authorList>
            <person name="Tuo L."/>
        </authorList>
    </citation>
    <scope>NUCLEOTIDE SEQUENCE</scope>
    <source>
        <strain evidence="2">MQZ13P-5</strain>
    </source>
</reference>
<keyword evidence="3" id="KW-1185">Reference proteome</keyword>
<dbReference type="EMBL" id="JAFDVD010000027">
    <property type="protein sequence ID" value="MBM6402523.1"/>
    <property type="molecule type" value="Genomic_DNA"/>
</dbReference>
<comment type="caution">
    <text evidence="2">The sequence shown here is derived from an EMBL/GenBank/DDBJ whole genome shotgun (WGS) entry which is preliminary data.</text>
</comment>
<dbReference type="Proteomes" id="UP001430172">
    <property type="component" value="Unassembled WGS sequence"/>
</dbReference>
<evidence type="ECO:0000313" key="3">
    <source>
        <dbReference type="Proteomes" id="UP001430172"/>
    </source>
</evidence>
<keyword evidence="1" id="KW-1133">Transmembrane helix</keyword>
<evidence type="ECO:0000313" key="2">
    <source>
        <dbReference type="EMBL" id="MBM6402523.1"/>
    </source>
</evidence>
<keyword evidence="1" id="KW-0812">Transmembrane</keyword>
<evidence type="ECO:0000256" key="1">
    <source>
        <dbReference type="SAM" id="Phobius"/>
    </source>
</evidence>
<feature type="transmembrane region" description="Helical" evidence="1">
    <location>
        <begin position="52"/>
        <end position="73"/>
    </location>
</feature>
<sequence length="80" mass="8471">MKPARRPRFLPFILTGAVLGFALGAAIADFGWLEDTDTALAQNQYSPTAAIGYLGLLGAALLALVAALVALFVERLSRRP</sequence>
<dbReference type="RefSeq" id="WP_204132995.1">
    <property type="nucleotide sequence ID" value="NZ_JAFDVD010000027.1"/>
</dbReference>
<name>A0ABS2CSS2_9MICO</name>
<accession>A0ABS2CSS2</accession>
<gene>
    <name evidence="2" type="ORF">JQN70_19175</name>
</gene>